<proteinExistence type="predicted"/>
<feature type="non-terminal residue" evidence="2">
    <location>
        <position position="34"/>
    </location>
</feature>
<protein>
    <submittedName>
        <fullName evidence="2">Short-chain dehydrogenase reductase family</fullName>
    </submittedName>
</protein>
<dbReference type="EMBL" id="WIGN01000929">
    <property type="protein sequence ID" value="KAF6782189.1"/>
    <property type="molecule type" value="Genomic_DNA"/>
</dbReference>
<keyword evidence="3" id="KW-1185">Reference proteome</keyword>
<keyword evidence="1" id="KW-1133">Transmembrane helix</keyword>
<evidence type="ECO:0000256" key="1">
    <source>
        <dbReference type="SAM" id="Phobius"/>
    </source>
</evidence>
<reference evidence="2 3" key="1">
    <citation type="journal article" date="2020" name="Phytopathology">
        <title>Genome Sequence Resources of Colletotrichum truncatum, C. plurivorum, C. musicola, and C. sojae: Four Species Pathogenic to Soybean (Glycine max).</title>
        <authorList>
            <person name="Rogerio F."/>
            <person name="Boufleur T.R."/>
            <person name="Ciampi-Guillardi M."/>
            <person name="Sukno S.A."/>
            <person name="Thon M.R."/>
            <person name="Massola Junior N.S."/>
            <person name="Baroncelli R."/>
        </authorList>
    </citation>
    <scope>NUCLEOTIDE SEQUENCE [LARGE SCALE GENOMIC DNA]</scope>
    <source>
        <strain evidence="2 3">LFN0009</strain>
    </source>
</reference>
<evidence type="ECO:0000313" key="3">
    <source>
        <dbReference type="Proteomes" id="UP000652219"/>
    </source>
</evidence>
<feature type="transmembrane region" description="Helical" evidence="1">
    <location>
        <begin position="6"/>
        <end position="25"/>
    </location>
</feature>
<sequence>MAETVLIFGASGNIGISAVIGALRAKRNVIAVVR</sequence>
<keyword evidence="1" id="KW-0812">Transmembrane</keyword>
<name>A0A8H6MG34_9PEZI</name>
<keyword evidence="1" id="KW-0472">Membrane</keyword>
<organism evidence="2 3">
    <name type="scientific">Colletotrichum sojae</name>
    <dbReference type="NCBI Taxonomy" id="2175907"/>
    <lineage>
        <taxon>Eukaryota</taxon>
        <taxon>Fungi</taxon>
        <taxon>Dikarya</taxon>
        <taxon>Ascomycota</taxon>
        <taxon>Pezizomycotina</taxon>
        <taxon>Sordariomycetes</taxon>
        <taxon>Hypocreomycetidae</taxon>
        <taxon>Glomerellales</taxon>
        <taxon>Glomerellaceae</taxon>
        <taxon>Colletotrichum</taxon>
        <taxon>Colletotrichum orchidearum species complex</taxon>
    </lineage>
</organism>
<accession>A0A8H6MG34</accession>
<gene>
    <name evidence="2" type="ORF">CSOJ01_16021</name>
</gene>
<dbReference type="SUPFAM" id="SSF51735">
    <property type="entry name" value="NAD(P)-binding Rossmann-fold domains"/>
    <property type="match status" value="1"/>
</dbReference>
<evidence type="ECO:0000313" key="2">
    <source>
        <dbReference type="EMBL" id="KAF6782189.1"/>
    </source>
</evidence>
<dbReference type="InterPro" id="IPR036291">
    <property type="entry name" value="NAD(P)-bd_dom_sf"/>
</dbReference>
<dbReference type="AlphaFoldDB" id="A0A8H6MG34"/>
<dbReference type="Proteomes" id="UP000652219">
    <property type="component" value="Unassembled WGS sequence"/>
</dbReference>
<comment type="caution">
    <text evidence="2">The sequence shown here is derived from an EMBL/GenBank/DDBJ whole genome shotgun (WGS) entry which is preliminary data.</text>
</comment>